<feature type="transmembrane region" description="Helical" evidence="1">
    <location>
        <begin position="76"/>
        <end position="101"/>
    </location>
</feature>
<keyword evidence="1" id="KW-0472">Membrane</keyword>
<feature type="transmembrane region" description="Helical" evidence="1">
    <location>
        <begin position="20"/>
        <end position="44"/>
    </location>
</feature>
<reference evidence="2 3" key="1">
    <citation type="submission" date="2018-07" db="EMBL/GenBank/DDBJ databases">
        <authorList>
            <person name="Zhang Y."/>
            <person name="Wang L."/>
            <person name="Ma S."/>
        </authorList>
    </citation>
    <scope>NUCLEOTIDE SEQUENCE [LARGE SCALE GENOMIC DNA]</scope>
    <source>
        <strain evidence="2 3">4-2</strain>
    </source>
</reference>
<gene>
    <name evidence="2" type="ORF">C9E81_17675</name>
</gene>
<sequence>MYERRNEPPISASRFRLRVLLHVLAALCLFLGSVLVGAAGFVLFEGMDWARGALNATTLISGLGVAEMPQTPGAKLFASLFALYSGFVFVAMSGIVIAPILHRLLHFFHWDGCDEESGT</sequence>
<accession>A0A3M0M5Z9</accession>
<name>A0A3M0M5Z9_9RHOB</name>
<keyword evidence="1" id="KW-0812">Transmembrane</keyword>
<dbReference type="OrthoDB" id="465094at2"/>
<evidence type="ECO:0000313" key="2">
    <source>
        <dbReference type="EMBL" id="RMC32871.1"/>
    </source>
</evidence>
<keyword evidence="1" id="KW-1133">Transmembrane helix</keyword>
<evidence type="ECO:0000256" key="1">
    <source>
        <dbReference type="SAM" id="Phobius"/>
    </source>
</evidence>
<dbReference type="SUPFAM" id="SSF81324">
    <property type="entry name" value="Voltage-gated potassium channels"/>
    <property type="match status" value="1"/>
</dbReference>
<comment type="caution">
    <text evidence="2">The sequence shown here is derived from an EMBL/GenBank/DDBJ whole genome shotgun (WGS) entry which is preliminary data.</text>
</comment>
<protein>
    <recommendedName>
        <fullName evidence="4">Two pore domain potassium channel family protein</fullName>
    </recommendedName>
</protein>
<keyword evidence="3" id="KW-1185">Reference proteome</keyword>
<organism evidence="2 3">
    <name type="scientific">Paracoccus alkanivorans</name>
    <dbReference type="NCBI Taxonomy" id="2116655"/>
    <lineage>
        <taxon>Bacteria</taxon>
        <taxon>Pseudomonadati</taxon>
        <taxon>Pseudomonadota</taxon>
        <taxon>Alphaproteobacteria</taxon>
        <taxon>Rhodobacterales</taxon>
        <taxon>Paracoccaceae</taxon>
        <taxon>Paracoccus</taxon>
    </lineage>
</organism>
<dbReference type="RefSeq" id="WP_122113681.1">
    <property type="nucleotide sequence ID" value="NZ_QOKZ01000008.1"/>
</dbReference>
<dbReference type="EMBL" id="QOKZ01000008">
    <property type="protein sequence ID" value="RMC32871.1"/>
    <property type="molecule type" value="Genomic_DNA"/>
</dbReference>
<dbReference type="Proteomes" id="UP000273516">
    <property type="component" value="Unassembled WGS sequence"/>
</dbReference>
<dbReference type="AlphaFoldDB" id="A0A3M0M5Z9"/>
<proteinExistence type="predicted"/>
<evidence type="ECO:0008006" key="4">
    <source>
        <dbReference type="Google" id="ProtNLM"/>
    </source>
</evidence>
<evidence type="ECO:0000313" key="3">
    <source>
        <dbReference type="Proteomes" id="UP000273516"/>
    </source>
</evidence>